<dbReference type="PANTHER" id="PTHR28457">
    <property type="entry name" value="COILED-COIL DOMAIN-CONTAINING PROTEIN 189"/>
    <property type="match status" value="1"/>
</dbReference>
<gene>
    <name evidence="2" type="ORF">PTSG_09347</name>
</gene>
<dbReference type="GeneID" id="16070156"/>
<name>F2UMD4_SALR5</name>
<proteinExistence type="predicted"/>
<dbReference type="Pfam" id="PF14769">
    <property type="entry name" value="CLAMP"/>
    <property type="match status" value="1"/>
</dbReference>
<dbReference type="Proteomes" id="UP000007799">
    <property type="component" value="Unassembled WGS sequence"/>
</dbReference>
<evidence type="ECO:0000313" key="3">
    <source>
        <dbReference type="Proteomes" id="UP000007799"/>
    </source>
</evidence>
<evidence type="ECO:0000313" key="2">
    <source>
        <dbReference type="EMBL" id="EGD78283.1"/>
    </source>
</evidence>
<dbReference type="AlphaFoldDB" id="F2UMD4"/>
<dbReference type="EMBL" id="GL832982">
    <property type="protein sequence ID" value="EGD78283.1"/>
    <property type="molecule type" value="Genomic_DNA"/>
</dbReference>
<accession>F2UMD4</accession>
<feature type="region of interest" description="Disordered" evidence="1">
    <location>
        <begin position="1"/>
        <end position="23"/>
    </location>
</feature>
<dbReference type="InterPro" id="IPR032727">
    <property type="entry name" value="CLAMP"/>
</dbReference>
<dbReference type="RefSeq" id="XP_004989606.1">
    <property type="nucleotide sequence ID" value="XM_004989549.1"/>
</dbReference>
<keyword evidence="3" id="KW-1185">Reference proteome</keyword>
<dbReference type="KEGG" id="sre:PTSG_09347"/>
<evidence type="ECO:0000256" key="1">
    <source>
        <dbReference type="SAM" id="MobiDB-lite"/>
    </source>
</evidence>
<organism evidence="2 3">
    <name type="scientific">Salpingoeca rosetta (strain ATCC 50818 / BSB-021)</name>
    <dbReference type="NCBI Taxonomy" id="946362"/>
    <lineage>
        <taxon>Eukaryota</taxon>
        <taxon>Choanoflagellata</taxon>
        <taxon>Craspedida</taxon>
        <taxon>Salpingoecidae</taxon>
        <taxon>Salpingoeca</taxon>
    </lineage>
</organism>
<feature type="compositionally biased region" description="Basic and acidic residues" evidence="1">
    <location>
        <begin position="235"/>
        <end position="249"/>
    </location>
</feature>
<dbReference type="InParanoid" id="F2UMD4"/>
<sequence>MSSKKGKRKTGSAKEPSKLAKKYEDLSDKEWVELAAKGTLAWRKDLISSPKMARALLTTDAAALQTQLEGMMKLTDTHCNILDAALLDIYTHVIWKAREAQLNVLQTSAFFSLVVELINNIREKQMPLSENMEYFKQAMRTHSVMAPWDGVSSIPDFDLRTISIVTEHIKTTIFQHYALYFHVLSQPFEPETVPFQLSYRTPIVPPPLSEAVPLPEMKANNPAFAHAASATQHNGADDSASHHHDDASERASPTPSRTSPHLAASIQPIAEE</sequence>
<feature type="compositionally biased region" description="Basic residues" evidence="1">
    <location>
        <begin position="1"/>
        <end position="11"/>
    </location>
</feature>
<protein>
    <submittedName>
        <fullName evidence="2">Uncharacterized protein</fullName>
    </submittedName>
</protein>
<reference evidence="2" key="1">
    <citation type="submission" date="2009-08" db="EMBL/GenBank/DDBJ databases">
        <title>Annotation of Salpingoeca rosetta.</title>
        <authorList>
            <consortium name="The Broad Institute Genome Sequencing Platform"/>
            <person name="Russ C."/>
            <person name="Cuomo C."/>
            <person name="Burger G."/>
            <person name="Gray M.W."/>
            <person name="Holland P.W.H."/>
            <person name="King N."/>
            <person name="Lang F.B.F."/>
            <person name="Roger A.J."/>
            <person name="Ruiz-Trillo I."/>
            <person name="Young S.K."/>
            <person name="Zeng Q."/>
            <person name="Gargeya S."/>
            <person name="Alvarado L."/>
            <person name="Berlin A."/>
            <person name="Chapman S.B."/>
            <person name="Chen Z."/>
            <person name="Freedman E."/>
            <person name="Gellesch M."/>
            <person name="Goldberg J."/>
            <person name="Griggs A."/>
            <person name="Gujja S."/>
            <person name="Heilman E."/>
            <person name="Heiman D."/>
            <person name="Howarth C."/>
            <person name="Mehta T."/>
            <person name="Neiman D."/>
            <person name="Pearson M."/>
            <person name="Roberts A."/>
            <person name="Saif S."/>
            <person name="Shea T."/>
            <person name="Shenoy N."/>
            <person name="Sisk P."/>
            <person name="Stolte C."/>
            <person name="Sykes S."/>
            <person name="White J."/>
            <person name="Yandava C."/>
            <person name="Haas B."/>
            <person name="Nusbaum C."/>
            <person name="Birren B."/>
        </authorList>
    </citation>
    <scope>NUCLEOTIDE SEQUENCE</scope>
    <source>
        <strain evidence="2">ATCC 50818</strain>
    </source>
</reference>
<dbReference type="OrthoDB" id="2126027at2759"/>
<feature type="region of interest" description="Disordered" evidence="1">
    <location>
        <begin position="226"/>
        <end position="272"/>
    </location>
</feature>
<dbReference type="PANTHER" id="PTHR28457:SF1">
    <property type="entry name" value="CILIA- AND FLAGELLA-ASSOCIATED PROTEIN 119"/>
    <property type="match status" value="1"/>
</dbReference>